<protein>
    <recommendedName>
        <fullName evidence="3">Uracil DNA glycosylase superfamily protein</fullName>
    </recommendedName>
</protein>
<keyword evidence="2" id="KW-1185">Reference proteome</keyword>
<dbReference type="OrthoDB" id="792439at2"/>
<dbReference type="STRING" id="332999.SAMN04488511_114153"/>
<evidence type="ECO:0000313" key="2">
    <source>
        <dbReference type="Proteomes" id="UP000198836"/>
    </source>
</evidence>
<accession>A0A1I0TU93</accession>
<dbReference type="Proteomes" id="UP000198836">
    <property type="component" value="Unassembled WGS sequence"/>
</dbReference>
<evidence type="ECO:0008006" key="3">
    <source>
        <dbReference type="Google" id="ProtNLM"/>
    </source>
</evidence>
<dbReference type="AlphaFoldDB" id="A0A1I0TU93"/>
<name>A0A1I0TU93_9SPHI</name>
<organism evidence="1 2">
    <name type="scientific">Pedobacter suwonensis</name>
    <dbReference type="NCBI Taxonomy" id="332999"/>
    <lineage>
        <taxon>Bacteria</taxon>
        <taxon>Pseudomonadati</taxon>
        <taxon>Bacteroidota</taxon>
        <taxon>Sphingobacteriia</taxon>
        <taxon>Sphingobacteriales</taxon>
        <taxon>Sphingobacteriaceae</taxon>
        <taxon>Pedobacter</taxon>
    </lineage>
</organism>
<dbReference type="EMBL" id="FOJM01000014">
    <property type="protein sequence ID" value="SFA55384.1"/>
    <property type="molecule type" value="Genomic_DNA"/>
</dbReference>
<proteinExistence type="predicted"/>
<evidence type="ECO:0000313" key="1">
    <source>
        <dbReference type="EMBL" id="SFA55384.1"/>
    </source>
</evidence>
<reference evidence="2" key="1">
    <citation type="submission" date="2016-10" db="EMBL/GenBank/DDBJ databases">
        <authorList>
            <person name="Varghese N."/>
            <person name="Submissions S."/>
        </authorList>
    </citation>
    <scope>NUCLEOTIDE SEQUENCE [LARGE SCALE GENOMIC DNA]</scope>
    <source>
        <strain evidence="2">DSM 18130</strain>
    </source>
</reference>
<dbReference type="RefSeq" id="WP_056095394.1">
    <property type="nucleotide sequence ID" value="NZ_FOJM01000014.1"/>
</dbReference>
<sequence>MYSVTEISRQYQPAKVLLLFVSEAPGGDDKHFYLGNTNLFRTIYLAFSEVFGDFKSVEDFLQFFKGTGCFLEHLTCTPIDKSSVKIRKNQRQGGIEQLAHKIRTYQPRLIMILMKSIEQEVKESIDLSGLSFIEEIAVTCYPAGTESNRLTCIRDTRVIISKLASILT</sequence>
<gene>
    <name evidence="1" type="ORF">SAMN04488511_114153</name>
</gene>